<feature type="region of interest" description="Disordered" evidence="7">
    <location>
        <begin position="102"/>
        <end position="128"/>
    </location>
</feature>
<dbReference type="GO" id="GO:0009451">
    <property type="term" value="P:RNA modification"/>
    <property type="evidence" value="ECO:0007669"/>
    <property type="project" value="InterPro"/>
</dbReference>
<keyword evidence="3" id="KW-0677">Repeat</keyword>
<evidence type="ECO:0000256" key="6">
    <source>
        <dbReference type="PROSITE-ProRule" id="PRU00708"/>
    </source>
</evidence>
<dbReference type="GO" id="GO:0005739">
    <property type="term" value="C:mitochondrion"/>
    <property type="evidence" value="ECO:0007669"/>
    <property type="project" value="UniProtKB-SubCell"/>
</dbReference>
<organism evidence="9 10">
    <name type="scientific">Prunus dulcis</name>
    <name type="common">Almond</name>
    <name type="synonym">Amygdalus dulcis</name>
    <dbReference type="NCBI Taxonomy" id="3755"/>
    <lineage>
        <taxon>Eukaryota</taxon>
        <taxon>Viridiplantae</taxon>
        <taxon>Streptophyta</taxon>
        <taxon>Embryophyta</taxon>
        <taxon>Tracheophyta</taxon>
        <taxon>Spermatophyta</taxon>
        <taxon>Magnoliopsida</taxon>
        <taxon>eudicotyledons</taxon>
        <taxon>Gunneridae</taxon>
        <taxon>Pentapetalae</taxon>
        <taxon>rosids</taxon>
        <taxon>fabids</taxon>
        <taxon>Rosales</taxon>
        <taxon>Rosaceae</taxon>
        <taxon>Amygdaloideae</taxon>
        <taxon>Amygdaleae</taxon>
        <taxon>Prunus</taxon>
    </lineage>
</organism>
<feature type="region of interest" description="Disordered" evidence="7">
    <location>
        <begin position="266"/>
        <end position="334"/>
    </location>
</feature>
<dbReference type="GO" id="GO:0003723">
    <property type="term" value="F:RNA binding"/>
    <property type="evidence" value="ECO:0007669"/>
    <property type="project" value="InterPro"/>
</dbReference>
<evidence type="ECO:0000256" key="1">
    <source>
        <dbReference type="ARBA" id="ARBA00004173"/>
    </source>
</evidence>
<dbReference type="PROSITE" id="PS51375">
    <property type="entry name" value="PPR"/>
    <property type="match status" value="1"/>
</dbReference>
<dbReference type="AlphaFoldDB" id="A0A5E4G0Y9"/>
<feature type="region of interest" description="Disordered" evidence="7">
    <location>
        <begin position="140"/>
        <end position="160"/>
    </location>
</feature>
<evidence type="ECO:0000259" key="8">
    <source>
        <dbReference type="Pfam" id="PF14432"/>
    </source>
</evidence>
<dbReference type="Gramene" id="VVA33491">
    <property type="protein sequence ID" value="VVA33491"/>
    <property type="gene ID" value="Prudul26B000040"/>
</dbReference>
<dbReference type="GO" id="GO:0008270">
    <property type="term" value="F:zinc ion binding"/>
    <property type="evidence" value="ECO:0007669"/>
    <property type="project" value="InterPro"/>
</dbReference>
<dbReference type="PANTHER" id="PTHR47926:SF388">
    <property type="entry name" value="DYW DOMAIN-CONTAINING PROTEIN"/>
    <property type="match status" value="1"/>
</dbReference>
<evidence type="ECO:0000256" key="7">
    <source>
        <dbReference type="SAM" id="MobiDB-lite"/>
    </source>
</evidence>
<dbReference type="Gene3D" id="1.25.40.10">
    <property type="entry name" value="Tetratricopeptide repeat domain"/>
    <property type="match status" value="1"/>
</dbReference>
<dbReference type="InterPro" id="IPR032867">
    <property type="entry name" value="DYW_dom"/>
</dbReference>
<comment type="subcellular location">
    <subcellularLocation>
        <location evidence="1">Mitochondrion</location>
    </subcellularLocation>
</comment>
<evidence type="ECO:0000256" key="5">
    <source>
        <dbReference type="ARBA" id="ARBA00023128"/>
    </source>
</evidence>
<dbReference type="NCBIfam" id="TIGR00756">
    <property type="entry name" value="PPR"/>
    <property type="match status" value="1"/>
</dbReference>
<evidence type="ECO:0000256" key="2">
    <source>
        <dbReference type="ARBA" id="ARBA00006643"/>
    </source>
</evidence>
<proteinExistence type="inferred from homology"/>
<keyword evidence="4" id="KW-0809">Transit peptide</keyword>
<feature type="domain" description="DYW" evidence="8">
    <location>
        <begin position="689"/>
        <end position="781"/>
    </location>
</feature>
<name>A0A5E4G0Y9_PRUDU</name>
<evidence type="ECO:0000313" key="10">
    <source>
        <dbReference type="Proteomes" id="UP000327085"/>
    </source>
</evidence>
<feature type="compositionally biased region" description="Polar residues" evidence="7">
    <location>
        <begin position="105"/>
        <end position="123"/>
    </location>
</feature>
<accession>A0A5E4G0Y9</accession>
<evidence type="ECO:0000256" key="4">
    <source>
        <dbReference type="ARBA" id="ARBA00022946"/>
    </source>
</evidence>
<dbReference type="PANTHER" id="PTHR47926">
    <property type="entry name" value="PENTATRICOPEPTIDE REPEAT-CONTAINING PROTEIN"/>
    <property type="match status" value="1"/>
</dbReference>
<keyword evidence="5" id="KW-0496">Mitochondrion</keyword>
<dbReference type="OMA" id="NPSCRQY"/>
<dbReference type="FunCoup" id="A0A5E4G0Y9">
    <property type="interactions" value="293"/>
</dbReference>
<gene>
    <name evidence="9" type="ORF">ALMOND_2B000040</name>
</gene>
<dbReference type="InParanoid" id="A0A5E4G0Y9"/>
<dbReference type="Proteomes" id="UP000327085">
    <property type="component" value="Chromosome 8"/>
</dbReference>
<feature type="region of interest" description="Disordered" evidence="7">
    <location>
        <begin position="217"/>
        <end position="244"/>
    </location>
</feature>
<feature type="repeat" description="PPR" evidence="6">
    <location>
        <begin position="483"/>
        <end position="517"/>
    </location>
</feature>
<reference evidence="10" key="1">
    <citation type="journal article" date="2020" name="Plant J.">
        <title>Transposons played a major role in the diversification between the closely related almond and peach genomes: results from the almond genome sequence.</title>
        <authorList>
            <person name="Alioto T."/>
            <person name="Alexiou K.G."/>
            <person name="Bardil A."/>
            <person name="Barteri F."/>
            <person name="Castanera R."/>
            <person name="Cruz F."/>
            <person name="Dhingra A."/>
            <person name="Duval H."/>
            <person name="Fernandez I Marti A."/>
            <person name="Frias L."/>
            <person name="Galan B."/>
            <person name="Garcia J.L."/>
            <person name="Howad W."/>
            <person name="Gomez-Garrido J."/>
            <person name="Gut M."/>
            <person name="Julca I."/>
            <person name="Morata J."/>
            <person name="Puigdomenech P."/>
            <person name="Ribeca P."/>
            <person name="Rubio Cabetas M.J."/>
            <person name="Vlasova A."/>
            <person name="Wirthensohn M."/>
            <person name="Garcia-Mas J."/>
            <person name="Gabaldon T."/>
            <person name="Casacuberta J.M."/>
            <person name="Arus P."/>
        </authorList>
    </citation>
    <scope>NUCLEOTIDE SEQUENCE [LARGE SCALE GENOMIC DNA]</scope>
    <source>
        <strain evidence="10">cv. Texas</strain>
    </source>
</reference>
<dbReference type="Pfam" id="PF13041">
    <property type="entry name" value="PPR_2"/>
    <property type="match status" value="1"/>
</dbReference>
<protein>
    <submittedName>
        <fullName evidence="9">PREDICTED: pentatricopeptide</fullName>
    </submittedName>
</protein>
<dbReference type="FunFam" id="1.25.40.10:FF:000503">
    <property type="entry name" value="Pentatricopeptide repeat-containing protein, mitochondrial"/>
    <property type="match status" value="1"/>
</dbReference>
<dbReference type="Pfam" id="PF14432">
    <property type="entry name" value="DYW_deaminase"/>
    <property type="match status" value="1"/>
</dbReference>
<evidence type="ECO:0000313" key="9">
    <source>
        <dbReference type="EMBL" id="VVA33491.1"/>
    </source>
</evidence>
<feature type="compositionally biased region" description="Low complexity" evidence="7">
    <location>
        <begin position="230"/>
        <end position="242"/>
    </location>
</feature>
<sequence>MWRKSLRFSSKFLTSKNSLYLSSISSSAANDVVRHSLSQSYPYGSRALSAATAVGLASGATKASSHWAGLRHGRCYWELSKARLSSSAYAFATAYEHEEVEAQHEANNLTTGRNSTSEPSGTYSGYCGQNNLQLQQKLNGACADGSRDPQQNSNQYNPSYNGVFKRSTSNEFLNHPVQENGNFSGHNGQENGGLLQTPELDWRYLENGSIQNPYVSRQEGSVEIRQNPDGFGSQGNSGFQGNLNQNCTQNVAQYQQNVNGYYTRNDAMHQQNPSYGQYQQNPSCRQYQQNPSYGQNQQNPSCRQYQQNPSYGQNQQNPRDGKYQQGSSCGQYQLGPNQYQQSPHVVQSQTNTDPFQNRIVDSQVASESKSQGKLIEASESSPYIGTLQKLDNFCKEGKVKEAMEILGVLEKQHVHVELHLYLQLMQACGEAKALEEAKLVHENITRLASPLEACTYNRILEMYSKCGSMDNAFMVFNKMPKPNLTSWNIMITWLAKNGLGEDAIDIFNEFKKAGLKPDCQMFIGVFHACSVLEDTTEGLLHFESMSKDYGIVPTMDHYVSVVDMLGSTGYLDEALEFIEKMPLEPNVDIWKTLMNLCRVHGYLELGDRCAELIEQLDPSSLNEQSKAGLVPVKDSDLVKEKEKKKLAAQNLLEVRSRVHEYRAGDTSHPENDKIYAQLRGLREQMKEAGYIPETRFVLHDIDQEGKEDALLAHSERLAVAYALLSSPARSSIRVIKNLRVCGDCHNALKIISKIVGRELIMRDAKRFHHFKDGLCSCRDYW</sequence>
<comment type="similarity">
    <text evidence="2">Belongs to the PPR family. PCMP-H subfamily.</text>
</comment>
<dbReference type="InterPro" id="IPR046960">
    <property type="entry name" value="PPR_At4g14850-like_plant"/>
</dbReference>
<dbReference type="InterPro" id="IPR011990">
    <property type="entry name" value="TPR-like_helical_dom_sf"/>
</dbReference>
<evidence type="ECO:0000256" key="3">
    <source>
        <dbReference type="ARBA" id="ARBA00022737"/>
    </source>
</evidence>
<dbReference type="InterPro" id="IPR002885">
    <property type="entry name" value="PPR_rpt"/>
</dbReference>
<dbReference type="EMBL" id="CABIKO010000290">
    <property type="protein sequence ID" value="VVA33491.1"/>
    <property type="molecule type" value="Genomic_DNA"/>
</dbReference>
<feature type="compositionally biased region" description="Low complexity" evidence="7">
    <location>
        <begin position="149"/>
        <end position="160"/>
    </location>
</feature>
<dbReference type="Pfam" id="PF01535">
    <property type="entry name" value="PPR"/>
    <property type="match status" value="3"/>
</dbReference>